<evidence type="ECO:0000256" key="1">
    <source>
        <dbReference type="SAM" id="Coils"/>
    </source>
</evidence>
<evidence type="ECO:0000313" key="2">
    <source>
        <dbReference type="Proteomes" id="UP000515121"/>
    </source>
</evidence>
<accession>A0A6P6AHN0</accession>
<dbReference type="AlphaFoldDB" id="A0A6P6AHN0"/>
<proteinExistence type="predicted"/>
<dbReference type="KEGG" id="dzi:111309542"/>
<name>A0A6P6AHN0_DURZI</name>
<protein>
    <submittedName>
        <fullName evidence="3">Transcription factor GTE8-like</fullName>
    </submittedName>
</protein>
<dbReference type="InterPro" id="IPR052442">
    <property type="entry name" value="Env_Response_Regulator"/>
</dbReference>
<keyword evidence="1" id="KW-0175">Coiled coil</keyword>
<dbReference type="RefSeq" id="XP_022764308.1">
    <property type="nucleotide sequence ID" value="XM_022908573.1"/>
</dbReference>
<dbReference type="GeneID" id="111309542"/>
<dbReference type="PANTHER" id="PTHR46136:SF19">
    <property type="entry name" value="TRANSCRIPTION FACTOR GTE12"/>
    <property type="match status" value="1"/>
</dbReference>
<sequence>MVPTNATHVAAAFKCRSSQIPSKSHHASIKRSLGEDLRMRRAADATKMNCKEKITLTSSLICKSDNIQRSVGAVSALVHKSVCLSSQITTPTTDALLTPIVDLQMSPKKAIRAAMLKSRFANTVLKARQNLLLVNGVKANTVKMQREQEKVETRLREEKAKIEAQIRAAEAAAKLKAEVELKKQREKEREAARVALQRMENTAGIELNLEIVKDLDILSGCSLSCANPLHQLSLFIKGEN</sequence>
<dbReference type="Proteomes" id="UP000515121">
    <property type="component" value="Unplaced"/>
</dbReference>
<reference evidence="3" key="1">
    <citation type="submission" date="2025-08" db="UniProtKB">
        <authorList>
            <consortium name="RefSeq"/>
        </authorList>
    </citation>
    <scope>IDENTIFICATION</scope>
    <source>
        <tissue evidence="3">Fruit stalk</tissue>
    </source>
</reference>
<evidence type="ECO:0000313" key="3">
    <source>
        <dbReference type="RefSeq" id="XP_022764308.1"/>
    </source>
</evidence>
<keyword evidence="2" id="KW-1185">Reference proteome</keyword>
<gene>
    <name evidence="3" type="primary">LOC111309542</name>
</gene>
<feature type="coiled-coil region" evidence="1">
    <location>
        <begin position="148"/>
        <end position="202"/>
    </location>
</feature>
<organism evidence="2 3">
    <name type="scientific">Durio zibethinus</name>
    <name type="common">Durian</name>
    <dbReference type="NCBI Taxonomy" id="66656"/>
    <lineage>
        <taxon>Eukaryota</taxon>
        <taxon>Viridiplantae</taxon>
        <taxon>Streptophyta</taxon>
        <taxon>Embryophyta</taxon>
        <taxon>Tracheophyta</taxon>
        <taxon>Spermatophyta</taxon>
        <taxon>Magnoliopsida</taxon>
        <taxon>eudicotyledons</taxon>
        <taxon>Gunneridae</taxon>
        <taxon>Pentapetalae</taxon>
        <taxon>rosids</taxon>
        <taxon>malvids</taxon>
        <taxon>Malvales</taxon>
        <taxon>Malvaceae</taxon>
        <taxon>Helicteroideae</taxon>
        <taxon>Durio</taxon>
    </lineage>
</organism>
<dbReference type="PANTHER" id="PTHR46136">
    <property type="entry name" value="TRANSCRIPTION FACTOR GTE8"/>
    <property type="match status" value="1"/>
</dbReference>
<dbReference type="OrthoDB" id="21449at2759"/>